<reference evidence="1 2" key="1">
    <citation type="submission" date="2024-12" db="EMBL/GenBank/DDBJ databases">
        <authorList>
            <person name="Lee Y."/>
        </authorList>
    </citation>
    <scope>NUCLEOTIDE SEQUENCE [LARGE SCALE GENOMIC DNA]</scope>
    <source>
        <strain evidence="1 2">03SUJ4</strain>
    </source>
</reference>
<accession>A0ABW9KFI8</accession>
<protein>
    <submittedName>
        <fullName evidence="1">Uncharacterized protein</fullName>
    </submittedName>
</protein>
<sequence length="149" mass="16682">MHPDPSSTSESPLIALGDVIAERRFTLFESSGAARLIWVRLGRPVMTNQRGVPQEGQDTNTFRCPFQISGLDCDDRVFAPFGEDPFVALQYAIHLAGDVIESGAKRLNLQNPLARVRERAKPDRPHFEDAGRASWIWEFDSLPNLTYGI</sequence>
<dbReference type="RefSeq" id="WP_263414226.1">
    <property type="nucleotide sequence ID" value="NZ_BAABBH010000001.1"/>
</dbReference>
<name>A0ABW9KFI8_9BACT</name>
<evidence type="ECO:0000313" key="1">
    <source>
        <dbReference type="EMBL" id="MFN2974203.1"/>
    </source>
</evidence>
<comment type="caution">
    <text evidence="1">The sequence shown here is derived from an EMBL/GenBank/DDBJ whole genome shotgun (WGS) entry which is preliminary data.</text>
</comment>
<dbReference type="Proteomes" id="UP001634747">
    <property type="component" value="Unassembled WGS sequence"/>
</dbReference>
<organism evidence="1 2">
    <name type="scientific">Terriglobus aquaticus</name>
    <dbReference type="NCBI Taxonomy" id="940139"/>
    <lineage>
        <taxon>Bacteria</taxon>
        <taxon>Pseudomonadati</taxon>
        <taxon>Acidobacteriota</taxon>
        <taxon>Terriglobia</taxon>
        <taxon>Terriglobales</taxon>
        <taxon>Acidobacteriaceae</taxon>
        <taxon>Terriglobus</taxon>
    </lineage>
</organism>
<keyword evidence="2" id="KW-1185">Reference proteome</keyword>
<proteinExistence type="predicted"/>
<gene>
    <name evidence="1" type="ORF">ACK2TP_00365</name>
</gene>
<evidence type="ECO:0000313" key="2">
    <source>
        <dbReference type="Proteomes" id="UP001634747"/>
    </source>
</evidence>
<dbReference type="EMBL" id="JBJYXY010000001">
    <property type="protein sequence ID" value="MFN2974203.1"/>
    <property type="molecule type" value="Genomic_DNA"/>
</dbReference>